<evidence type="ECO:0000313" key="11">
    <source>
        <dbReference type="EMBL" id="KAK7393403.1"/>
    </source>
</evidence>
<protein>
    <recommendedName>
        <fullName evidence="10">Fe2OG dioxygenase domain-containing protein</fullName>
    </recommendedName>
</protein>
<gene>
    <name evidence="11" type="ORF">VNO78_21958</name>
</gene>
<keyword evidence="12" id="KW-1185">Reference proteome</keyword>
<dbReference type="InterPro" id="IPR044861">
    <property type="entry name" value="IPNS-like_FE2OG_OXY"/>
</dbReference>
<keyword evidence="3 9" id="KW-0479">Metal-binding</keyword>
<comment type="caution">
    <text evidence="11">The sequence shown here is derived from an EMBL/GenBank/DDBJ whole genome shotgun (WGS) entry which is preliminary data.</text>
</comment>
<dbReference type="InterPro" id="IPR026992">
    <property type="entry name" value="DIOX_N"/>
</dbReference>
<evidence type="ECO:0000256" key="1">
    <source>
        <dbReference type="ARBA" id="ARBA00001961"/>
    </source>
</evidence>
<dbReference type="Proteomes" id="UP001386955">
    <property type="component" value="Unassembled WGS sequence"/>
</dbReference>
<reference evidence="11 12" key="1">
    <citation type="submission" date="2024-01" db="EMBL/GenBank/DDBJ databases">
        <title>The genomes of 5 underutilized Papilionoideae crops provide insights into root nodulation and disease resistanc.</title>
        <authorList>
            <person name="Jiang F."/>
        </authorList>
    </citation>
    <scope>NUCLEOTIDE SEQUENCE [LARGE SCALE GENOMIC DNA]</scope>
    <source>
        <strain evidence="11">DUOXIRENSHENG_FW03</strain>
        <tissue evidence="11">Leaves</tissue>
    </source>
</reference>
<dbReference type="PANTHER" id="PTHR47991">
    <property type="entry name" value="OXOGLUTARATE/IRON-DEPENDENT DIOXYGENASE"/>
    <property type="match status" value="1"/>
</dbReference>
<dbReference type="InterPro" id="IPR050295">
    <property type="entry name" value="Plant_2OG-oxidoreductases"/>
</dbReference>
<evidence type="ECO:0000256" key="2">
    <source>
        <dbReference type="ARBA" id="ARBA00008056"/>
    </source>
</evidence>
<dbReference type="EMBL" id="JAYMYS010000005">
    <property type="protein sequence ID" value="KAK7393403.1"/>
    <property type="molecule type" value="Genomic_DNA"/>
</dbReference>
<evidence type="ECO:0000256" key="7">
    <source>
        <dbReference type="ARBA" id="ARBA00023004"/>
    </source>
</evidence>
<dbReference type="Pfam" id="PF03171">
    <property type="entry name" value="2OG-FeII_Oxy"/>
    <property type="match status" value="1"/>
</dbReference>
<dbReference type="SUPFAM" id="SSF51197">
    <property type="entry name" value="Clavaminate synthase-like"/>
    <property type="match status" value="1"/>
</dbReference>
<organism evidence="11 12">
    <name type="scientific">Psophocarpus tetragonolobus</name>
    <name type="common">Winged bean</name>
    <name type="synonym">Dolichos tetragonolobus</name>
    <dbReference type="NCBI Taxonomy" id="3891"/>
    <lineage>
        <taxon>Eukaryota</taxon>
        <taxon>Viridiplantae</taxon>
        <taxon>Streptophyta</taxon>
        <taxon>Embryophyta</taxon>
        <taxon>Tracheophyta</taxon>
        <taxon>Spermatophyta</taxon>
        <taxon>Magnoliopsida</taxon>
        <taxon>eudicotyledons</taxon>
        <taxon>Gunneridae</taxon>
        <taxon>Pentapetalae</taxon>
        <taxon>rosids</taxon>
        <taxon>fabids</taxon>
        <taxon>Fabales</taxon>
        <taxon>Fabaceae</taxon>
        <taxon>Papilionoideae</taxon>
        <taxon>50 kb inversion clade</taxon>
        <taxon>NPAAA clade</taxon>
        <taxon>indigoferoid/millettioid clade</taxon>
        <taxon>Phaseoleae</taxon>
        <taxon>Psophocarpus</taxon>
    </lineage>
</organism>
<keyword evidence="7 9" id="KW-0408">Iron</keyword>
<dbReference type="PROSITE" id="PS51471">
    <property type="entry name" value="FE2OG_OXY"/>
    <property type="match status" value="1"/>
</dbReference>
<evidence type="ECO:0000256" key="8">
    <source>
        <dbReference type="ARBA" id="ARBA00052233"/>
    </source>
</evidence>
<feature type="domain" description="Fe2OG dioxygenase" evidence="10">
    <location>
        <begin position="189"/>
        <end position="289"/>
    </location>
</feature>
<dbReference type="Pfam" id="PF14226">
    <property type="entry name" value="DIOX_N"/>
    <property type="match status" value="1"/>
</dbReference>
<evidence type="ECO:0000256" key="4">
    <source>
        <dbReference type="ARBA" id="ARBA00022896"/>
    </source>
</evidence>
<keyword evidence="6 9" id="KW-0560">Oxidoreductase</keyword>
<accession>A0AAN9SBQ8</accession>
<evidence type="ECO:0000256" key="6">
    <source>
        <dbReference type="ARBA" id="ARBA00023002"/>
    </source>
</evidence>
<comment type="similarity">
    <text evidence="2 9">Belongs to the iron/ascorbate-dependent oxidoreductase family.</text>
</comment>
<keyword evidence="5" id="KW-0223">Dioxygenase</keyword>
<dbReference type="GO" id="GO:0002229">
    <property type="term" value="P:defense response to oomycetes"/>
    <property type="evidence" value="ECO:0007669"/>
    <property type="project" value="UniProtKB-ARBA"/>
</dbReference>
<dbReference type="GO" id="GO:0046872">
    <property type="term" value="F:metal ion binding"/>
    <property type="evidence" value="ECO:0007669"/>
    <property type="project" value="UniProtKB-KW"/>
</dbReference>
<dbReference type="GO" id="GO:0031418">
    <property type="term" value="F:L-ascorbic acid binding"/>
    <property type="evidence" value="ECO:0007669"/>
    <property type="project" value="UniProtKB-KW"/>
</dbReference>
<comment type="cofactor">
    <cofactor evidence="1">
        <name>L-ascorbate</name>
        <dbReference type="ChEBI" id="CHEBI:38290"/>
    </cofactor>
</comment>
<name>A0AAN9SBQ8_PSOTE</name>
<evidence type="ECO:0000256" key="5">
    <source>
        <dbReference type="ARBA" id="ARBA00022964"/>
    </source>
</evidence>
<keyword evidence="4" id="KW-0847">Vitamin C</keyword>
<evidence type="ECO:0000256" key="3">
    <source>
        <dbReference type="ARBA" id="ARBA00022723"/>
    </source>
</evidence>
<dbReference type="InterPro" id="IPR027443">
    <property type="entry name" value="IPNS-like_sf"/>
</dbReference>
<dbReference type="FunFam" id="2.60.120.330:FF:000007">
    <property type="entry name" value="Protein DMR6-like oxygenase 2"/>
    <property type="match status" value="1"/>
</dbReference>
<comment type="catalytic activity">
    <reaction evidence="8">
        <text>salicylate + NADH + O2 + H(+) = 2,3-dihydroxybenzoate + NAD(+) + H2O</text>
        <dbReference type="Rhea" id="RHEA:51792"/>
        <dbReference type="ChEBI" id="CHEBI:15377"/>
        <dbReference type="ChEBI" id="CHEBI:15378"/>
        <dbReference type="ChEBI" id="CHEBI:15379"/>
        <dbReference type="ChEBI" id="CHEBI:30762"/>
        <dbReference type="ChEBI" id="CHEBI:36654"/>
        <dbReference type="ChEBI" id="CHEBI:57540"/>
        <dbReference type="ChEBI" id="CHEBI:57945"/>
    </reaction>
</comment>
<dbReference type="AlphaFoldDB" id="A0AAN9SBQ8"/>
<dbReference type="InterPro" id="IPR005123">
    <property type="entry name" value="Oxoglu/Fe-dep_dioxygenase_dom"/>
</dbReference>
<sequence>MDKLLSNGFSDGPLPEGYVFPPELRPGDLKIPLGTKIPVIDLNEAQNGDRTNTAHKIIKAAEEFGFFQVINHGISENEMKEAVSVFKELFEMPAEEKQKLCTDDPSKTCKMFTSSVNYATEKVHLWRDNFRHPCHPLEQWQHLWPEKPNTYRECVGSFSVQVKNLASRILSLISEGLGLKSGYFENDLTGSMVLSINHYPPCPEPSLALGITKHADPNLITILLLDDVCGLQVLKDGNWISVEPIPNAFVINIGYQLQIISNGKLISAEHRAVTNSCATRTSAAFFIAPSDECIIEPAEAITDEHHPPIFKSFKYKDFNSYYFAKYGDTNKVLKAFEAQS</sequence>
<dbReference type="GO" id="GO:0051213">
    <property type="term" value="F:dioxygenase activity"/>
    <property type="evidence" value="ECO:0007669"/>
    <property type="project" value="UniProtKB-KW"/>
</dbReference>
<evidence type="ECO:0000256" key="9">
    <source>
        <dbReference type="RuleBase" id="RU003682"/>
    </source>
</evidence>
<proteinExistence type="inferred from homology"/>
<evidence type="ECO:0000259" key="10">
    <source>
        <dbReference type="PROSITE" id="PS51471"/>
    </source>
</evidence>
<dbReference type="Gene3D" id="2.60.120.330">
    <property type="entry name" value="B-lactam Antibiotic, Isopenicillin N Synthase, Chain"/>
    <property type="match status" value="1"/>
</dbReference>
<evidence type="ECO:0000313" key="12">
    <source>
        <dbReference type="Proteomes" id="UP001386955"/>
    </source>
</evidence>